<dbReference type="OrthoDB" id="3830777at2"/>
<feature type="transmembrane region" description="Helical" evidence="2">
    <location>
        <begin position="56"/>
        <end position="75"/>
    </location>
</feature>
<dbReference type="AlphaFoldDB" id="A0A4R8A1J4"/>
<evidence type="ECO:0000313" key="3">
    <source>
        <dbReference type="EMBL" id="TDW24056.1"/>
    </source>
</evidence>
<gene>
    <name evidence="3" type="ORF">EV650_2919</name>
</gene>
<protein>
    <submittedName>
        <fullName evidence="3">Uncharacterized protein</fullName>
    </submittedName>
</protein>
<dbReference type="EMBL" id="SODF01000001">
    <property type="protein sequence ID" value="TDW24056.1"/>
    <property type="molecule type" value="Genomic_DNA"/>
</dbReference>
<evidence type="ECO:0000256" key="2">
    <source>
        <dbReference type="SAM" id="Phobius"/>
    </source>
</evidence>
<reference evidence="3 4" key="1">
    <citation type="submission" date="2019-03" db="EMBL/GenBank/DDBJ databases">
        <title>Genomic Encyclopedia of Type Strains, Phase III (KMG-III): the genomes of soil and plant-associated and newly described type strains.</title>
        <authorList>
            <person name="Whitman W."/>
        </authorList>
    </citation>
    <scope>NUCLEOTIDE SEQUENCE [LARGE SCALE GENOMIC DNA]</scope>
    <source>
        <strain evidence="3 4">VKM Ac-2570</strain>
    </source>
</reference>
<dbReference type="RefSeq" id="WP_134119202.1">
    <property type="nucleotide sequence ID" value="NZ_SODF01000001.1"/>
</dbReference>
<dbReference type="Proteomes" id="UP000295447">
    <property type="component" value="Unassembled WGS sequence"/>
</dbReference>
<feature type="compositionally biased region" description="Basic residues" evidence="1">
    <location>
        <begin position="1"/>
        <end position="18"/>
    </location>
</feature>
<keyword evidence="2" id="KW-0812">Transmembrane</keyword>
<comment type="caution">
    <text evidence="3">The sequence shown here is derived from an EMBL/GenBank/DDBJ whole genome shotgun (WGS) entry which is preliminary data.</text>
</comment>
<proteinExistence type="predicted"/>
<evidence type="ECO:0000313" key="4">
    <source>
        <dbReference type="Proteomes" id="UP000295447"/>
    </source>
</evidence>
<keyword evidence="4" id="KW-1185">Reference proteome</keyword>
<feature type="region of interest" description="Disordered" evidence="1">
    <location>
        <begin position="98"/>
        <end position="139"/>
    </location>
</feature>
<organism evidence="3 4">
    <name type="scientific">Kribbella kalugense</name>
    <dbReference type="NCBI Taxonomy" id="2512221"/>
    <lineage>
        <taxon>Bacteria</taxon>
        <taxon>Bacillati</taxon>
        <taxon>Actinomycetota</taxon>
        <taxon>Actinomycetes</taxon>
        <taxon>Propionibacteriales</taxon>
        <taxon>Kribbellaceae</taxon>
        <taxon>Kribbella</taxon>
    </lineage>
</organism>
<feature type="region of interest" description="Disordered" evidence="1">
    <location>
        <begin position="1"/>
        <end position="52"/>
    </location>
</feature>
<feature type="compositionally biased region" description="Polar residues" evidence="1">
    <location>
        <begin position="125"/>
        <end position="136"/>
    </location>
</feature>
<name>A0A4R8A1J4_9ACTN</name>
<keyword evidence="2" id="KW-1133">Transmembrane helix</keyword>
<keyword evidence="2" id="KW-0472">Membrane</keyword>
<sequence length="246" mass="25597">MTHVDHRKPPARVARRQQKNTQKDTQHTSHQASRHGSAVRKAPAARPRKAQRSHSAIGAAIVASAAMVAVFAFILTRGTSNAPPADGLRLGTDTGAVAPTAQASSGSATKADRKPPATAPRAKVQKTTPPQVNTGPVSPKFKRGQWIAIMDKYPTDVGMDADKSAKAAASKLTLAGIPAKAMLVDGQYPGLTNSSSMTPVTNTWVVYLGPGTSSAQMLNVCLDPRTQAAYLSPACPTYEPASAPGG</sequence>
<evidence type="ECO:0000256" key="1">
    <source>
        <dbReference type="SAM" id="MobiDB-lite"/>
    </source>
</evidence>
<accession>A0A4R8A1J4</accession>